<proteinExistence type="predicted"/>
<dbReference type="EMBL" id="JBBHJY010000003">
    <property type="protein sequence ID" value="MEJ6009996.1"/>
    <property type="molecule type" value="Genomic_DNA"/>
</dbReference>
<protein>
    <recommendedName>
        <fullName evidence="4">Lipoprotein</fullName>
    </recommendedName>
</protein>
<evidence type="ECO:0000256" key="1">
    <source>
        <dbReference type="SAM" id="MobiDB-lite"/>
    </source>
</evidence>
<dbReference type="Proteomes" id="UP001379235">
    <property type="component" value="Unassembled WGS sequence"/>
</dbReference>
<feature type="compositionally biased region" description="Low complexity" evidence="1">
    <location>
        <begin position="130"/>
        <end position="140"/>
    </location>
</feature>
<evidence type="ECO:0000313" key="2">
    <source>
        <dbReference type="EMBL" id="MEJ6009996.1"/>
    </source>
</evidence>
<reference evidence="2 3" key="1">
    <citation type="submission" date="2024-03" db="EMBL/GenBank/DDBJ databases">
        <authorList>
            <person name="Jo J.-H."/>
        </authorList>
    </citation>
    <scope>NUCLEOTIDE SEQUENCE [LARGE SCALE GENOMIC DNA]</scope>
    <source>
        <strain evidence="2 3">AS3R-12</strain>
    </source>
</reference>
<sequence>MLVIKPGNSGTPWETDVNGTRLAVGLAILGFAQAVSAQPADLPIAPARTDQFPNGFKVIRAKDGQVYATKDGHTLYGMDMRTLIAFGPDPALYCRDECTKVWEPMLAPPGSKPNIAFPRGFGSPPPPAGQAPRPAAAPAASNSDLNPDGLYNTQRAPDWTLIQGASGPQWVYKSWHLVFTRKGDKPGSTAHDGADNLTWNTLKFVPPVPKLTAPQSVAAAYRDGAYILTHKDGRALFTGICRKDCTDWSPLTAPAAGRGLGEWTVSRSGDTPQWLYRGKPVYVGAALDTPAPIPANGKVLRP</sequence>
<accession>A0ABU8S8V9</accession>
<feature type="compositionally biased region" description="Polar residues" evidence="1">
    <location>
        <begin position="141"/>
        <end position="150"/>
    </location>
</feature>
<comment type="caution">
    <text evidence="2">The sequence shown here is derived from an EMBL/GenBank/DDBJ whole genome shotgun (WGS) entry which is preliminary data.</text>
</comment>
<dbReference type="PANTHER" id="PTHR39335:SF1">
    <property type="entry name" value="BLL4220 PROTEIN"/>
    <property type="match status" value="1"/>
</dbReference>
<feature type="region of interest" description="Disordered" evidence="1">
    <location>
        <begin position="113"/>
        <end position="150"/>
    </location>
</feature>
<evidence type="ECO:0008006" key="4">
    <source>
        <dbReference type="Google" id="ProtNLM"/>
    </source>
</evidence>
<dbReference type="RefSeq" id="WP_339966354.1">
    <property type="nucleotide sequence ID" value="NZ_JBBHJY010000003.1"/>
</dbReference>
<dbReference type="PANTHER" id="PTHR39335">
    <property type="entry name" value="BLL4220 PROTEIN"/>
    <property type="match status" value="1"/>
</dbReference>
<keyword evidence="3" id="KW-1185">Reference proteome</keyword>
<organism evidence="2 3">
    <name type="scientific">Novosphingobium aquae</name>
    <dbReference type="NCBI Taxonomy" id="3133435"/>
    <lineage>
        <taxon>Bacteria</taxon>
        <taxon>Pseudomonadati</taxon>
        <taxon>Pseudomonadota</taxon>
        <taxon>Alphaproteobacteria</taxon>
        <taxon>Sphingomonadales</taxon>
        <taxon>Sphingomonadaceae</taxon>
        <taxon>Novosphingobium</taxon>
    </lineage>
</organism>
<evidence type="ECO:0000313" key="3">
    <source>
        <dbReference type="Proteomes" id="UP001379235"/>
    </source>
</evidence>
<name>A0ABU8S8V9_9SPHN</name>
<gene>
    <name evidence="2" type="ORF">WG900_08685</name>
</gene>